<reference evidence="2" key="1">
    <citation type="journal article" date="2019" name="Int. J. Syst. Evol. Microbiol.">
        <title>The Global Catalogue of Microorganisms (GCM) 10K type strain sequencing project: providing services to taxonomists for standard genome sequencing and annotation.</title>
        <authorList>
            <consortium name="The Broad Institute Genomics Platform"/>
            <consortium name="The Broad Institute Genome Sequencing Center for Infectious Disease"/>
            <person name="Wu L."/>
            <person name="Ma J."/>
        </authorList>
    </citation>
    <scope>NUCLEOTIDE SEQUENCE [LARGE SCALE GENOMIC DNA]</scope>
    <source>
        <strain evidence="2">JCM 13250</strain>
    </source>
</reference>
<dbReference type="Proteomes" id="UP001500218">
    <property type="component" value="Unassembled WGS sequence"/>
</dbReference>
<evidence type="ECO:0000313" key="1">
    <source>
        <dbReference type="EMBL" id="GAA1834537.1"/>
    </source>
</evidence>
<gene>
    <name evidence="1" type="ORF">GCM10009682_61070</name>
</gene>
<organism evidence="1 2">
    <name type="scientific">Luedemannella flava</name>
    <dbReference type="NCBI Taxonomy" id="349316"/>
    <lineage>
        <taxon>Bacteria</taxon>
        <taxon>Bacillati</taxon>
        <taxon>Actinomycetota</taxon>
        <taxon>Actinomycetes</taxon>
        <taxon>Micromonosporales</taxon>
        <taxon>Micromonosporaceae</taxon>
        <taxon>Luedemannella</taxon>
    </lineage>
</organism>
<accession>A0ABP4Z2M2</accession>
<protein>
    <submittedName>
        <fullName evidence="1">Uncharacterized protein</fullName>
    </submittedName>
</protein>
<proteinExistence type="predicted"/>
<comment type="caution">
    <text evidence="1">The sequence shown here is derived from an EMBL/GenBank/DDBJ whole genome shotgun (WGS) entry which is preliminary data.</text>
</comment>
<keyword evidence="2" id="KW-1185">Reference proteome</keyword>
<name>A0ABP4Z2M2_9ACTN</name>
<evidence type="ECO:0000313" key="2">
    <source>
        <dbReference type="Proteomes" id="UP001500218"/>
    </source>
</evidence>
<sequence>MRLLDLDKLCAGLSRTWTGVLRDWDRTLRAANHPATTLYLPKMSSAQVRLHVRTRGGFRRVGRVGGW</sequence>
<dbReference type="EMBL" id="BAAALT010000284">
    <property type="protein sequence ID" value="GAA1834537.1"/>
    <property type="molecule type" value="Genomic_DNA"/>
</dbReference>